<feature type="signal peptide" evidence="2">
    <location>
        <begin position="1"/>
        <end position="18"/>
    </location>
</feature>
<dbReference type="EMBL" id="JACHIO010000001">
    <property type="protein sequence ID" value="MBB5062032.1"/>
    <property type="molecule type" value="Genomic_DNA"/>
</dbReference>
<comment type="caution">
    <text evidence="4">The sequence shown here is derived from an EMBL/GenBank/DDBJ whole genome shotgun (WGS) entry which is preliminary data.</text>
</comment>
<dbReference type="RefSeq" id="WP_184252539.1">
    <property type="nucleotide sequence ID" value="NZ_JACHIO010000001.1"/>
</dbReference>
<dbReference type="Pfam" id="PF05448">
    <property type="entry name" value="AXE1"/>
    <property type="match status" value="1"/>
</dbReference>
<feature type="domain" description="Acetyl xylan esterase" evidence="3">
    <location>
        <begin position="56"/>
        <end position="201"/>
    </location>
</feature>
<dbReference type="GO" id="GO:0016787">
    <property type="term" value="F:hydrolase activity"/>
    <property type="evidence" value="ECO:0007669"/>
    <property type="project" value="UniProtKB-KW"/>
</dbReference>
<evidence type="ECO:0000256" key="1">
    <source>
        <dbReference type="SAM" id="MobiDB-lite"/>
    </source>
</evidence>
<dbReference type="InterPro" id="IPR029058">
    <property type="entry name" value="AB_hydrolase_fold"/>
</dbReference>
<dbReference type="Proteomes" id="UP000584867">
    <property type="component" value="Unassembled WGS sequence"/>
</dbReference>
<feature type="chain" id="PRO_5031265550" evidence="2">
    <location>
        <begin position="19"/>
        <end position="429"/>
    </location>
</feature>
<accession>A0A7W7ZLC2</accession>
<evidence type="ECO:0000256" key="2">
    <source>
        <dbReference type="SAM" id="SignalP"/>
    </source>
</evidence>
<evidence type="ECO:0000313" key="4">
    <source>
        <dbReference type="EMBL" id="MBB5062032.1"/>
    </source>
</evidence>
<dbReference type="PANTHER" id="PTHR22946">
    <property type="entry name" value="DIENELACTONE HYDROLASE DOMAIN-CONTAINING PROTEIN-RELATED"/>
    <property type="match status" value="1"/>
</dbReference>
<feature type="region of interest" description="Disordered" evidence="1">
    <location>
        <begin position="133"/>
        <end position="152"/>
    </location>
</feature>
<keyword evidence="2" id="KW-0732">Signal</keyword>
<dbReference type="PANTHER" id="PTHR22946:SF8">
    <property type="entry name" value="ACETYL XYLAN ESTERASE DOMAIN-CONTAINING PROTEIN"/>
    <property type="match status" value="1"/>
</dbReference>
<evidence type="ECO:0000259" key="3">
    <source>
        <dbReference type="Pfam" id="PF05448"/>
    </source>
</evidence>
<gene>
    <name evidence="4" type="ORF">HDF15_000357</name>
</gene>
<reference evidence="4 5" key="1">
    <citation type="submission" date="2020-08" db="EMBL/GenBank/DDBJ databases">
        <title>Genomic Encyclopedia of Type Strains, Phase IV (KMG-V): Genome sequencing to study the core and pangenomes of soil and plant-associated prokaryotes.</title>
        <authorList>
            <person name="Whitman W."/>
        </authorList>
    </citation>
    <scope>NUCLEOTIDE SEQUENCE [LARGE SCALE GENOMIC DNA]</scope>
    <source>
        <strain evidence="4 5">X5P3</strain>
    </source>
</reference>
<proteinExistence type="predicted"/>
<name>A0A7W7ZLC2_9BACT</name>
<keyword evidence="4" id="KW-0378">Hydrolase</keyword>
<organism evidence="4 5">
    <name type="scientific">Granulicella mallensis</name>
    <dbReference type="NCBI Taxonomy" id="940614"/>
    <lineage>
        <taxon>Bacteria</taxon>
        <taxon>Pseudomonadati</taxon>
        <taxon>Acidobacteriota</taxon>
        <taxon>Terriglobia</taxon>
        <taxon>Terriglobales</taxon>
        <taxon>Acidobacteriaceae</taxon>
        <taxon>Granulicella</taxon>
    </lineage>
</organism>
<dbReference type="Gene3D" id="3.40.50.1820">
    <property type="entry name" value="alpha/beta hydrolase"/>
    <property type="match status" value="1"/>
</dbReference>
<protein>
    <submittedName>
        <fullName evidence="4">Dienelactone hydrolase</fullName>
    </submittedName>
</protein>
<dbReference type="InterPro" id="IPR008391">
    <property type="entry name" value="AXE1_dom"/>
</dbReference>
<sequence>MKLITTTLLLAAALATHAQSTTPAQLEQWREQSIRTLFIDSPLPTLSPKNFGSFVAASGVRVEHITFGTQYGMRVPAIVYAPEHPKGQVPALVVVNGHGGDKSSWYAVYTGLLYASAGAVVVTYDPIGEFERTPSRGSEVGEHDKPIPGLDHPERVGGLMIEDAMQAVHYAASRHEVDPKRIALLGYSMGSFHASLAAALAGPQLPRIRALVLSGGGDLDGNGGSWDSSTKINCQGGPYRALSFMPDKGVDLYALRSRSGPTLVLNGTVDSLVARPNHFEPFFNDLRSRIATLTGSQNNLPETLWFPGVGHRPSWMTRPAALWLNYQLHFPNWTDTQIEAFPTLRAADWVAKTGVRISHGYRVEQKEGGILALDLQLPGLTREQLQAVPEAVWQKDRSRYTLEGWTSRALAADHAGESTAASSVQSQHP</sequence>
<evidence type="ECO:0000313" key="5">
    <source>
        <dbReference type="Proteomes" id="UP000584867"/>
    </source>
</evidence>
<dbReference type="InterPro" id="IPR050261">
    <property type="entry name" value="FrsA_esterase"/>
</dbReference>
<dbReference type="AlphaFoldDB" id="A0A7W7ZLC2"/>
<dbReference type="SUPFAM" id="SSF53474">
    <property type="entry name" value="alpha/beta-Hydrolases"/>
    <property type="match status" value="1"/>
</dbReference>